<evidence type="ECO:0008006" key="4">
    <source>
        <dbReference type="Google" id="ProtNLM"/>
    </source>
</evidence>
<feature type="chain" id="PRO_5040953609" description="DUF4136 domain-containing protein" evidence="1">
    <location>
        <begin position="30"/>
        <end position="177"/>
    </location>
</feature>
<comment type="caution">
    <text evidence="2">The sequence shown here is derived from an EMBL/GenBank/DDBJ whole genome shotgun (WGS) entry which is preliminary data.</text>
</comment>
<evidence type="ECO:0000256" key="1">
    <source>
        <dbReference type="SAM" id="SignalP"/>
    </source>
</evidence>
<evidence type="ECO:0000313" key="3">
    <source>
        <dbReference type="Proteomes" id="UP001154240"/>
    </source>
</evidence>
<reference evidence="2" key="1">
    <citation type="journal article" date="2022" name="bioRxiv">
        <title>Thiovibrio frasassiensisgen. nov., sp. nov., an autotrophic, elemental sulfur disproportionating bacterium isolated from sulfidic karst sediment, and proposal of Thiovibrionaceae fam. nov.</title>
        <authorList>
            <person name="Aronson H."/>
            <person name="Thomas C."/>
            <person name="Bhattacharyya M."/>
            <person name="Eckstein S."/>
            <person name="Jensen S."/>
            <person name="Barco R."/>
            <person name="Macalady J."/>
            <person name="Amend J."/>
        </authorList>
    </citation>
    <scope>NUCLEOTIDE SEQUENCE</scope>
    <source>
        <strain evidence="2">RS19-109</strain>
    </source>
</reference>
<evidence type="ECO:0000313" key="2">
    <source>
        <dbReference type="EMBL" id="MDG4476904.1"/>
    </source>
</evidence>
<protein>
    <recommendedName>
        <fullName evidence="4">DUF4136 domain-containing protein</fullName>
    </recommendedName>
</protein>
<reference evidence="2" key="2">
    <citation type="submission" date="2022-10" db="EMBL/GenBank/DDBJ databases">
        <authorList>
            <person name="Aronson H.S."/>
        </authorList>
    </citation>
    <scope>NUCLEOTIDE SEQUENCE</scope>
    <source>
        <strain evidence="2">RS19-109</strain>
    </source>
</reference>
<organism evidence="2 3">
    <name type="scientific">Thiovibrio frasassiensis</name>
    <dbReference type="NCBI Taxonomy" id="2984131"/>
    <lineage>
        <taxon>Bacteria</taxon>
        <taxon>Pseudomonadati</taxon>
        <taxon>Thermodesulfobacteriota</taxon>
        <taxon>Desulfobulbia</taxon>
        <taxon>Desulfobulbales</taxon>
        <taxon>Thiovibrionaceae</taxon>
        <taxon>Thiovibrio</taxon>
    </lineage>
</organism>
<sequence length="177" mass="18985">MTTLRKPFRTVFVSTVLALASLVALSGCAELGLGTNSDQGSSTDPFSSSSQEAPPFLANEFSDLLLPSELTWEREKSMIVRTDSFAGGVLHYSGRVDITSLSDFFTNNMGKKGWKLAGSAKYKNILLAFVKPNKTCTILLSEDQLMMKTLASIYIAEDISAARAGGGQQSNPFGPGM</sequence>
<accession>A0A9X4RMM2</accession>
<dbReference type="AlphaFoldDB" id="A0A9X4RMM2"/>
<keyword evidence="1" id="KW-0732">Signal</keyword>
<feature type="signal peptide" evidence="1">
    <location>
        <begin position="1"/>
        <end position="29"/>
    </location>
</feature>
<gene>
    <name evidence="2" type="ORF">OLX77_12135</name>
</gene>
<name>A0A9X4RMM2_9BACT</name>
<dbReference type="EMBL" id="JAPHEH010000001">
    <property type="protein sequence ID" value="MDG4476904.1"/>
    <property type="molecule type" value="Genomic_DNA"/>
</dbReference>
<proteinExistence type="predicted"/>
<dbReference type="RefSeq" id="WP_307633869.1">
    <property type="nucleotide sequence ID" value="NZ_JAPHEH010000001.1"/>
</dbReference>
<dbReference type="PROSITE" id="PS51257">
    <property type="entry name" value="PROKAR_LIPOPROTEIN"/>
    <property type="match status" value="1"/>
</dbReference>
<dbReference type="Proteomes" id="UP001154240">
    <property type="component" value="Unassembled WGS sequence"/>
</dbReference>
<keyword evidence="3" id="KW-1185">Reference proteome</keyword>